<dbReference type="OrthoDB" id="3527999at2759"/>
<protein>
    <submittedName>
        <fullName evidence="3">Ankyrin</fullName>
    </submittedName>
</protein>
<dbReference type="GeneID" id="28824950"/>
<dbReference type="InterPro" id="IPR002110">
    <property type="entry name" value="Ankyrin_rpt"/>
</dbReference>
<dbReference type="InParanoid" id="A0A194X6H5"/>
<evidence type="ECO:0000313" key="4">
    <source>
        <dbReference type="Proteomes" id="UP000070700"/>
    </source>
</evidence>
<proteinExistence type="predicted"/>
<dbReference type="Pfam" id="PF12796">
    <property type="entry name" value="Ank_2"/>
    <property type="match status" value="1"/>
</dbReference>
<dbReference type="RefSeq" id="XP_018069767.1">
    <property type="nucleotide sequence ID" value="XM_018215224.1"/>
</dbReference>
<keyword evidence="2" id="KW-0040">ANK repeat</keyword>
<dbReference type="SUPFAM" id="SSF48403">
    <property type="entry name" value="Ankyrin repeat"/>
    <property type="match status" value="1"/>
</dbReference>
<keyword evidence="1" id="KW-0677">Repeat</keyword>
<sequence>MSELTALINVLEDAIYEQKLDKVNEILETSPGLSQDDLNLALGSSIDPDGDIRAMAPLFARGAKVNHSAFRSAMMRKDLVAWQAFIDQGWDINSKEFGDIALRSAVYNEEHVKWFLDHGVDPSIPCARGWNLPMLATNNDPDKAIAILKLLLSHGAELDPKAAMFAMERPGGLPIVKFLIEEGMDVNVVLPKTGRHCRGMGRPGSFPRTLLLCAVRWEKIEIVKFLSDEGADKNLSPDGFSATDCARNHGCTDIYELLSNW</sequence>
<name>A0A194X6H5_MOLSC</name>
<dbReference type="Proteomes" id="UP000070700">
    <property type="component" value="Unassembled WGS sequence"/>
</dbReference>
<gene>
    <name evidence="3" type="ORF">LY89DRAFT_686173</name>
</gene>
<accession>A0A194X6H5</accession>
<organism evidence="3 4">
    <name type="scientific">Mollisia scopiformis</name>
    <name type="common">Conifer needle endophyte fungus</name>
    <name type="synonym">Phialocephala scopiformis</name>
    <dbReference type="NCBI Taxonomy" id="149040"/>
    <lineage>
        <taxon>Eukaryota</taxon>
        <taxon>Fungi</taxon>
        <taxon>Dikarya</taxon>
        <taxon>Ascomycota</taxon>
        <taxon>Pezizomycotina</taxon>
        <taxon>Leotiomycetes</taxon>
        <taxon>Helotiales</taxon>
        <taxon>Mollisiaceae</taxon>
        <taxon>Mollisia</taxon>
    </lineage>
</organism>
<dbReference type="PANTHER" id="PTHR24189">
    <property type="entry name" value="MYOTROPHIN"/>
    <property type="match status" value="1"/>
</dbReference>
<dbReference type="KEGG" id="psco:LY89DRAFT_686173"/>
<dbReference type="Gene3D" id="1.25.40.20">
    <property type="entry name" value="Ankyrin repeat-containing domain"/>
    <property type="match status" value="2"/>
</dbReference>
<evidence type="ECO:0000313" key="3">
    <source>
        <dbReference type="EMBL" id="KUJ15412.1"/>
    </source>
</evidence>
<reference evidence="3 4" key="1">
    <citation type="submission" date="2015-10" db="EMBL/GenBank/DDBJ databases">
        <title>Full genome of DAOMC 229536 Phialocephala scopiformis, a fungal endophyte of spruce producing the potent anti-insectan compound rugulosin.</title>
        <authorList>
            <consortium name="DOE Joint Genome Institute"/>
            <person name="Walker A.K."/>
            <person name="Frasz S.L."/>
            <person name="Seifert K.A."/>
            <person name="Miller J.D."/>
            <person name="Mondo S.J."/>
            <person name="Labutti K."/>
            <person name="Lipzen A."/>
            <person name="Dockter R."/>
            <person name="Kennedy M."/>
            <person name="Grigoriev I.V."/>
            <person name="Spatafora J.W."/>
        </authorList>
    </citation>
    <scope>NUCLEOTIDE SEQUENCE [LARGE SCALE GENOMIC DNA]</scope>
    <source>
        <strain evidence="3 4">CBS 120377</strain>
    </source>
</reference>
<dbReference type="EMBL" id="KQ947418">
    <property type="protein sequence ID" value="KUJ15412.1"/>
    <property type="molecule type" value="Genomic_DNA"/>
</dbReference>
<evidence type="ECO:0000256" key="1">
    <source>
        <dbReference type="ARBA" id="ARBA00022737"/>
    </source>
</evidence>
<evidence type="ECO:0000256" key="2">
    <source>
        <dbReference type="ARBA" id="ARBA00023043"/>
    </source>
</evidence>
<dbReference type="InterPro" id="IPR050745">
    <property type="entry name" value="Multifunctional_regulatory"/>
</dbReference>
<dbReference type="InterPro" id="IPR036770">
    <property type="entry name" value="Ankyrin_rpt-contain_sf"/>
</dbReference>
<dbReference type="AlphaFoldDB" id="A0A194X6H5"/>
<keyword evidence="4" id="KW-1185">Reference proteome</keyword>
<dbReference type="SMART" id="SM00248">
    <property type="entry name" value="ANK"/>
    <property type="match status" value="3"/>
</dbReference>